<evidence type="ECO:0000313" key="3">
    <source>
        <dbReference type="Proteomes" id="UP000233722"/>
    </source>
</evidence>
<feature type="domain" description="DUF3846" evidence="1">
    <location>
        <begin position="10"/>
        <end position="106"/>
    </location>
</feature>
<name>A0A2N3QNH6_9BIFI</name>
<organism evidence="2 3">
    <name type="scientific">Bifidobacterium pseudolongum subsp. globosum</name>
    <dbReference type="NCBI Taxonomy" id="1690"/>
    <lineage>
        <taxon>Bacteria</taxon>
        <taxon>Bacillati</taxon>
        <taxon>Actinomycetota</taxon>
        <taxon>Actinomycetes</taxon>
        <taxon>Bifidobacteriales</taxon>
        <taxon>Bifidobacteriaceae</taxon>
        <taxon>Bifidobacterium</taxon>
    </lineage>
</organism>
<sequence>MKTLTYHADTHTTIINECDEDNALARLQHEVGGYVEHVDASPLGIDGLDIWVNDMGAADGLPYAFSLPHSGGRVDLFGNVVFTRCDEYGDTIGLTDSDIKALEAKLHAA</sequence>
<dbReference type="AlphaFoldDB" id="A0A2N3QNH6"/>
<dbReference type="EMBL" id="PCHA01000037">
    <property type="protein sequence ID" value="PKU93245.1"/>
    <property type="molecule type" value="Genomic_DNA"/>
</dbReference>
<dbReference type="Pfam" id="PF12957">
    <property type="entry name" value="DUF3846"/>
    <property type="match status" value="1"/>
</dbReference>
<proteinExistence type="predicted"/>
<evidence type="ECO:0000313" key="2">
    <source>
        <dbReference type="EMBL" id="PKU93245.1"/>
    </source>
</evidence>
<evidence type="ECO:0000259" key="1">
    <source>
        <dbReference type="Pfam" id="PF12957"/>
    </source>
</evidence>
<protein>
    <recommendedName>
        <fullName evidence="1">DUF3846 domain-containing protein</fullName>
    </recommendedName>
</protein>
<comment type="caution">
    <text evidence="2">The sequence shown here is derived from an EMBL/GenBank/DDBJ whole genome shotgun (WGS) entry which is preliminary data.</text>
</comment>
<dbReference type="Proteomes" id="UP000233722">
    <property type="component" value="Unassembled WGS sequence"/>
</dbReference>
<gene>
    <name evidence="2" type="ORF">CQR45_1775</name>
</gene>
<dbReference type="RefSeq" id="WP_101431154.1">
    <property type="nucleotide sequence ID" value="NZ_PCHA01000037.1"/>
</dbReference>
<dbReference type="InterPro" id="IPR024559">
    <property type="entry name" value="DUF3846"/>
</dbReference>
<reference evidence="2 3" key="1">
    <citation type="submission" date="2017-10" db="EMBL/GenBank/DDBJ databases">
        <title>Bifidobacterium genomics.</title>
        <authorList>
            <person name="Lugli G.A."/>
            <person name="Milani C."/>
            <person name="Mancabelli L."/>
        </authorList>
    </citation>
    <scope>NUCLEOTIDE SEQUENCE [LARGE SCALE GENOMIC DNA]</scope>
    <source>
        <strain evidence="2 3">1747B</strain>
    </source>
</reference>
<accession>A0A2N3QNH6</accession>